<accession>A0A248KFR7</accession>
<dbReference type="AlphaFoldDB" id="A0A248KFR7"/>
<dbReference type="EMBL" id="CP022114">
    <property type="protein sequence ID" value="ASG62454.1"/>
    <property type="molecule type" value="Genomic_DNA"/>
</dbReference>
<protein>
    <submittedName>
        <fullName evidence="1">Uncharacterized protein</fullName>
    </submittedName>
</protein>
<proteinExistence type="predicted"/>
<evidence type="ECO:0000313" key="2">
    <source>
        <dbReference type="Proteomes" id="UP000197098"/>
    </source>
</evidence>
<organism evidence="1 2">
    <name type="scientific">Kluyvera genomosp. 3</name>
    <dbReference type="NCBI Taxonomy" id="2774055"/>
    <lineage>
        <taxon>Bacteria</taxon>
        <taxon>Pseudomonadati</taxon>
        <taxon>Pseudomonadota</taxon>
        <taxon>Gammaproteobacteria</taxon>
        <taxon>Enterobacterales</taxon>
        <taxon>Enterobacteriaceae</taxon>
        <taxon>Kluyvera</taxon>
    </lineage>
</organism>
<reference evidence="1 2" key="1">
    <citation type="submission" date="2017-06" db="EMBL/GenBank/DDBJ databases">
        <title>Origin of plasmid-mediated fosfomycin resistance gene fosA3.</title>
        <authorList>
            <person name="Ito R."/>
            <person name="Pacey M.P."/>
            <person name="Doi Y."/>
        </authorList>
    </citation>
    <scope>NUCLEOTIDE SEQUENCE [LARGE SCALE GENOMIC DNA]</scope>
    <source>
        <strain evidence="1 2">YDC799</strain>
    </source>
</reference>
<dbReference type="Proteomes" id="UP000197098">
    <property type="component" value="Chromosome"/>
</dbReference>
<sequence length="159" mass="18649">MENDLYFYDNSNYNVFFDLNNIKLYGTIFFSSDSPAYLEITTDDIMLSLRNECPDSITCHYDGRNFRLIKCKKIGLRIYPKLIILDLPEEINTFESFEININELNVILHDGYFTNSFAENKFTSHLNESNFKINITDNDKIDAISDSWIIIIIYLMPPI</sequence>
<evidence type="ECO:0000313" key="1">
    <source>
        <dbReference type="EMBL" id="ASG62454.1"/>
    </source>
</evidence>
<name>A0A248KFR7_9ENTR</name>
<gene>
    <name evidence="1" type="ORF">CEW81_00680</name>
</gene>